<reference evidence="8" key="1">
    <citation type="submission" date="2020-08" db="EMBL/GenBank/DDBJ databases">
        <title>Novel species isolated from subtropical streams in China.</title>
        <authorList>
            <person name="Lu H."/>
        </authorList>
    </citation>
    <scope>NUCLEOTIDE SEQUENCE</scope>
    <source>
        <strain evidence="8">LX22W</strain>
    </source>
</reference>
<comment type="catalytic activity">
    <reaction evidence="1">
        <text>[protein]-peptidylproline (omega=180) = [protein]-peptidylproline (omega=0)</text>
        <dbReference type="Rhea" id="RHEA:16237"/>
        <dbReference type="Rhea" id="RHEA-COMP:10747"/>
        <dbReference type="Rhea" id="RHEA-COMP:10748"/>
        <dbReference type="ChEBI" id="CHEBI:83833"/>
        <dbReference type="ChEBI" id="CHEBI:83834"/>
        <dbReference type="EC" id="5.2.1.8"/>
    </reaction>
</comment>
<dbReference type="PROSITE" id="PS01096">
    <property type="entry name" value="PPIC_PPIASE_1"/>
    <property type="match status" value="1"/>
</dbReference>
<dbReference type="EC" id="5.2.1.8" evidence="3"/>
<dbReference type="RefSeq" id="WP_186914381.1">
    <property type="nucleotide sequence ID" value="NZ_JACOFZ010000001.1"/>
</dbReference>
<dbReference type="AlphaFoldDB" id="A0A923HMM0"/>
<dbReference type="Gene3D" id="3.10.50.40">
    <property type="match status" value="1"/>
</dbReference>
<keyword evidence="5 6" id="KW-0413">Isomerase</keyword>
<dbReference type="GO" id="GO:0003755">
    <property type="term" value="F:peptidyl-prolyl cis-trans isomerase activity"/>
    <property type="evidence" value="ECO:0007669"/>
    <property type="project" value="UniProtKB-KW"/>
</dbReference>
<protein>
    <recommendedName>
        <fullName evidence="3">peptidylprolyl isomerase</fullName>
        <ecNumber evidence="3">5.2.1.8</ecNumber>
    </recommendedName>
</protein>
<dbReference type="PANTHER" id="PTHR47245">
    <property type="entry name" value="PEPTIDYLPROLYL ISOMERASE"/>
    <property type="match status" value="1"/>
</dbReference>
<dbReference type="InterPro" id="IPR023058">
    <property type="entry name" value="PPIase_PpiC_CS"/>
</dbReference>
<dbReference type="SUPFAM" id="SSF54534">
    <property type="entry name" value="FKBP-like"/>
    <property type="match status" value="1"/>
</dbReference>
<feature type="domain" description="PpiC" evidence="7">
    <location>
        <begin position="91"/>
        <end position="191"/>
    </location>
</feature>
<dbReference type="EMBL" id="JACOFZ010000001">
    <property type="protein sequence ID" value="MBC3881158.1"/>
    <property type="molecule type" value="Genomic_DNA"/>
</dbReference>
<accession>A0A923HMM0</accession>
<dbReference type="InterPro" id="IPR000297">
    <property type="entry name" value="PPIase_PpiC"/>
</dbReference>
<dbReference type="InterPro" id="IPR046357">
    <property type="entry name" value="PPIase_dom_sf"/>
</dbReference>
<evidence type="ECO:0000256" key="6">
    <source>
        <dbReference type="PROSITE-ProRule" id="PRU00278"/>
    </source>
</evidence>
<dbReference type="InterPro" id="IPR027304">
    <property type="entry name" value="Trigger_fact/SurA_dom_sf"/>
</dbReference>
<organism evidence="8 9">
    <name type="scientific">Undibacterium nitidum</name>
    <dbReference type="NCBI Taxonomy" id="2762298"/>
    <lineage>
        <taxon>Bacteria</taxon>
        <taxon>Pseudomonadati</taxon>
        <taxon>Pseudomonadota</taxon>
        <taxon>Betaproteobacteria</taxon>
        <taxon>Burkholderiales</taxon>
        <taxon>Oxalobacteraceae</taxon>
        <taxon>Undibacterium</taxon>
    </lineage>
</organism>
<dbReference type="PANTHER" id="PTHR47245:SF2">
    <property type="entry name" value="PEPTIDYL-PROLYL CIS-TRANS ISOMERASE HP_0175-RELATED"/>
    <property type="match status" value="1"/>
</dbReference>
<keyword evidence="9" id="KW-1185">Reference proteome</keyword>
<dbReference type="Proteomes" id="UP000627446">
    <property type="component" value="Unassembled WGS sequence"/>
</dbReference>
<evidence type="ECO:0000313" key="9">
    <source>
        <dbReference type="Proteomes" id="UP000627446"/>
    </source>
</evidence>
<dbReference type="PROSITE" id="PS50198">
    <property type="entry name" value="PPIC_PPIASE_2"/>
    <property type="match status" value="1"/>
</dbReference>
<gene>
    <name evidence="8" type="ORF">H8K36_07240</name>
</gene>
<comment type="caution">
    <text evidence="8">The sequence shown here is derived from an EMBL/GenBank/DDBJ whole genome shotgun (WGS) entry which is preliminary data.</text>
</comment>
<sequence>MPVIVNNYELSDAEMEQELPQHQGAVDPLKSAMTALVLRRVLVDKANEDGFSGDDEQKIEDLLAQELKVPDASEEECRRYYDLHQPRFLVGELVEVNHILFQVTANVDLDALRQQAQSVLDELISQPSEFAKAAKTYSNCPSAEVGGNLGQLGHGDTVPEFEKAIFSAAAHSVITRLVETRFGLHIIQLGRKVAGRLVPFEQVQNQIADSMQRASYDRALQQYLKVVVGQAQITGIQLDGASSPLVQ</sequence>
<evidence type="ECO:0000256" key="4">
    <source>
        <dbReference type="ARBA" id="ARBA00023110"/>
    </source>
</evidence>
<keyword evidence="4 6" id="KW-0697">Rotamase</keyword>
<evidence type="ECO:0000256" key="3">
    <source>
        <dbReference type="ARBA" id="ARBA00013194"/>
    </source>
</evidence>
<dbReference type="InterPro" id="IPR050245">
    <property type="entry name" value="PrsA_foldase"/>
</dbReference>
<comment type="similarity">
    <text evidence="2">Belongs to the PpiC/parvulin rotamase family.</text>
</comment>
<evidence type="ECO:0000259" key="7">
    <source>
        <dbReference type="PROSITE" id="PS50198"/>
    </source>
</evidence>
<evidence type="ECO:0000256" key="2">
    <source>
        <dbReference type="ARBA" id="ARBA00007656"/>
    </source>
</evidence>
<name>A0A923HMM0_9BURK</name>
<dbReference type="Pfam" id="PF00639">
    <property type="entry name" value="Rotamase"/>
    <property type="match status" value="1"/>
</dbReference>
<dbReference type="SUPFAM" id="SSF109998">
    <property type="entry name" value="Triger factor/SurA peptide-binding domain-like"/>
    <property type="match status" value="1"/>
</dbReference>
<evidence type="ECO:0000256" key="1">
    <source>
        <dbReference type="ARBA" id="ARBA00000971"/>
    </source>
</evidence>
<evidence type="ECO:0000256" key="5">
    <source>
        <dbReference type="ARBA" id="ARBA00023235"/>
    </source>
</evidence>
<proteinExistence type="inferred from homology"/>
<evidence type="ECO:0000313" key="8">
    <source>
        <dbReference type="EMBL" id="MBC3881158.1"/>
    </source>
</evidence>